<protein>
    <recommendedName>
        <fullName evidence="2">Pallilysin beta barrel domain-containing protein</fullName>
    </recommendedName>
</protein>
<reference evidence="3 4" key="1">
    <citation type="journal article" date="2015" name="Stand. Genomic Sci.">
        <title>Complete genome sequence and description of Salinispira pacifica gen. nov., sp. nov., a novel spirochaete isolated form a hypersaline microbial mat.</title>
        <authorList>
            <person name="Ben Hania W."/>
            <person name="Joseph M."/>
            <person name="Schumann P."/>
            <person name="Bunk B."/>
            <person name="Fiebig A."/>
            <person name="Sproer C."/>
            <person name="Klenk H.P."/>
            <person name="Fardeau M.L."/>
            <person name="Spring S."/>
        </authorList>
    </citation>
    <scope>NUCLEOTIDE SEQUENCE [LARGE SCALE GENOMIC DNA]</scope>
    <source>
        <strain evidence="3 4">L21-RPul-D2</strain>
    </source>
</reference>
<dbReference type="eggNOG" id="ENOG5034196">
    <property type="taxonomic scope" value="Bacteria"/>
</dbReference>
<dbReference type="InterPro" id="IPR041037">
    <property type="entry name" value="Pallilysin"/>
</dbReference>
<feature type="chain" id="PRO_5004741981" description="Pallilysin beta barrel domain-containing protein" evidence="1">
    <location>
        <begin position="32"/>
        <end position="511"/>
    </location>
</feature>
<dbReference type="PROSITE" id="PS51257">
    <property type="entry name" value="PROKAR_LIPOPROTEIN"/>
    <property type="match status" value="1"/>
</dbReference>
<dbReference type="Proteomes" id="UP000018680">
    <property type="component" value="Chromosome"/>
</dbReference>
<organism evidence="3 4">
    <name type="scientific">Salinispira pacifica</name>
    <dbReference type="NCBI Taxonomy" id="1307761"/>
    <lineage>
        <taxon>Bacteria</taxon>
        <taxon>Pseudomonadati</taxon>
        <taxon>Spirochaetota</taxon>
        <taxon>Spirochaetia</taxon>
        <taxon>Spirochaetales</taxon>
        <taxon>Spirochaetaceae</taxon>
        <taxon>Salinispira</taxon>
    </lineage>
</organism>
<proteinExistence type="predicted"/>
<dbReference type="NCBIfam" id="NF033751">
    <property type="entry name" value="pallilysin_like"/>
    <property type="match status" value="1"/>
</dbReference>
<feature type="domain" description="Pallilysin beta barrel" evidence="2">
    <location>
        <begin position="269"/>
        <end position="365"/>
    </location>
</feature>
<sequence length="511" mass="58213">MKRNQPASKFRFCIYAVLLITALLSSCSHNSTPLPSPAGTDQSGILVPRAGENIELFAPPENESENASAEVQLSARIAIPSAYIPHQIYEFSLDLDAPDEQVIVYKFREGQDDHIGLLIADYDPIRDDYFISWQSMTKATSLQTFVLYTQDVIGDRQQELVAIGTNNQGEQTLDIFRQQSGNTYGLQFASILSVEADIEADIDVVERNESYNNGTGMGIAFSVRALNQDLESDNPLDMIRSVYTWRPTQNRYLLSFSEKIPGSRVEEDQLAELYSGNLDDYHRFIDGPWEHQDGNRIVFFSRITDSIQLATDDRQLNFSWTDSSRWGFGSSIRIQMENEIIRSVIRRMQVSVLDLNTMVIQLSGEENNKFWSGTYTRLQQNGEQVRGLAPVSMSSGKELYPHEISGLFVSDTNWEMFFSAPYITFRTQDEEKSGGYVIYSLNGVSIMQTHYLNGGAEQKQQFILEYEEYTEDNEEHRIITLQEVQLNSYGPVPVSDEQINLEQVIRREDDE</sequence>
<dbReference type="HOGENOM" id="CLU_533045_0_0_12"/>
<evidence type="ECO:0000256" key="1">
    <source>
        <dbReference type="SAM" id="SignalP"/>
    </source>
</evidence>
<dbReference type="KEGG" id="slr:L21SP2_1847"/>
<dbReference type="Pfam" id="PF18663">
    <property type="entry name" value="Pallilysin"/>
    <property type="match status" value="1"/>
</dbReference>
<keyword evidence="4" id="KW-1185">Reference proteome</keyword>
<keyword evidence="1" id="KW-0732">Signal</keyword>
<dbReference type="STRING" id="1307761.L21SP2_1847"/>
<evidence type="ECO:0000313" key="4">
    <source>
        <dbReference type="Proteomes" id="UP000018680"/>
    </source>
</evidence>
<dbReference type="EMBL" id="CP006939">
    <property type="protein sequence ID" value="AHC15222.1"/>
    <property type="molecule type" value="Genomic_DNA"/>
</dbReference>
<name>V5WHB0_9SPIO</name>
<accession>V5WHB0</accession>
<dbReference type="RefSeq" id="WP_024268139.1">
    <property type="nucleotide sequence ID" value="NC_023035.1"/>
</dbReference>
<dbReference type="AlphaFoldDB" id="V5WHB0"/>
<evidence type="ECO:0000259" key="2">
    <source>
        <dbReference type="Pfam" id="PF18663"/>
    </source>
</evidence>
<feature type="signal peptide" evidence="1">
    <location>
        <begin position="1"/>
        <end position="31"/>
    </location>
</feature>
<gene>
    <name evidence="3" type="ORF">L21SP2_1847</name>
</gene>
<evidence type="ECO:0000313" key="3">
    <source>
        <dbReference type="EMBL" id="AHC15222.1"/>
    </source>
</evidence>